<feature type="compositionally biased region" description="Basic and acidic residues" evidence="6">
    <location>
        <begin position="9"/>
        <end position="30"/>
    </location>
</feature>
<evidence type="ECO:0000256" key="1">
    <source>
        <dbReference type="ARBA" id="ARBA00004141"/>
    </source>
</evidence>
<feature type="transmembrane region" description="Helical" evidence="7">
    <location>
        <begin position="533"/>
        <end position="554"/>
    </location>
</feature>
<feature type="transmembrane region" description="Helical" evidence="7">
    <location>
        <begin position="96"/>
        <end position="116"/>
    </location>
</feature>
<proteinExistence type="inferred from homology"/>
<dbReference type="Gene3D" id="1.20.1250.20">
    <property type="entry name" value="MFS general substrate transporter like domains"/>
    <property type="match status" value="1"/>
</dbReference>
<dbReference type="PhylomeDB" id="A0A061BAX5"/>
<evidence type="ECO:0000256" key="7">
    <source>
        <dbReference type="SAM" id="Phobius"/>
    </source>
</evidence>
<dbReference type="OrthoDB" id="10021397at2759"/>
<dbReference type="GO" id="GO:0005886">
    <property type="term" value="C:plasma membrane"/>
    <property type="evidence" value="ECO:0007669"/>
    <property type="project" value="TreeGrafter"/>
</dbReference>
<feature type="transmembrane region" description="Helical" evidence="7">
    <location>
        <begin position="358"/>
        <end position="379"/>
    </location>
</feature>
<evidence type="ECO:0000313" key="9">
    <source>
        <dbReference type="EMBL" id="CDR47075.1"/>
    </source>
</evidence>
<dbReference type="InterPro" id="IPR020846">
    <property type="entry name" value="MFS_dom"/>
</dbReference>
<protein>
    <submittedName>
        <fullName evidence="9">CYFA0S28e00232g1_1</fullName>
    </submittedName>
</protein>
<evidence type="ECO:0000256" key="5">
    <source>
        <dbReference type="ARBA" id="ARBA00023136"/>
    </source>
</evidence>
<evidence type="ECO:0000256" key="6">
    <source>
        <dbReference type="SAM" id="MobiDB-lite"/>
    </source>
</evidence>
<feature type="transmembrane region" description="Helical" evidence="7">
    <location>
        <begin position="152"/>
        <end position="172"/>
    </location>
</feature>
<dbReference type="AlphaFoldDB" id="A0A061BAX5"/>
<dbReference type="GO" id="GO:0022857">
    <property type="term" value="F:transmembrane transporter activity"/>
    <property type="evidence" value="ECO:0007669"/>
    <property type="project" value="InterPro"/>
</dbReference>
<evidence type="ECO:0000256" key="3">
    <source>
        <dbReference type="ARBA" id="ARBA00022692"/>
    </source>
</evidence>
<feature type="transmembrane region" description="Helical" evidence="7">
    <location>
        <begin position="184"/>
        <end position="203"/>
    </location>
</feature>
<reference evidence="9" key="1">
    <citation type="journal article" date="2014" name="Genome Announc.">
        <title>Genome sequence of the yeast Cyberlindnera fabianii (Hansenula fabianii).</title>
        <authorList>
            <person name="Freel K.C."/>
            <person name="Sarilar V."/>
            <person name="Neuveglise C."/>
            <person name="Devillers H."/>
            <person name="Friedrich A."/>
            <person name="Schacherer J."/>
        </authorList>
    </citation>
    <scope>NUCLEOTIDE SEQUENCE</scope>
    <source>
        <strain evidence="9">YJS4271</strain>
    </source>
</reference>
<comment type="subcellular location">
    <subcellularLocation>
        <location evidence="1">Membrane</location>
        <topology evidence="1">Multi-pass membrane protein</topology>
    </subcellularLocation>
</comment>
<sequence>MSTMSTTSTHDKTTVDQEAHPSSIDLEKQPKNTGGDKFFESNAGDGTTVFDQYLTGIPLYLCFASCFISLFLIGLDQTIVITLLEDVGSKFNAYDKIGWIASGYMLTMAVFAQTWGKFSIIFGRKYSLLSAIILFEAGSLMCALANDMNVLIGGRILAGIGGGGIQTLVFIVGTEMVSIDKRSLAFAFFGVSFSISTIVGPLIGGGFTEHVTWRWCFYINLPLGAIAFTCLFLFFNPPLPKYTWKQKFGAIDYIGTFLLTSGLVIFLLALTFGGQEFAWNSGAVISCFVIGGSLLIIFCIWNFGFSDKQIIPLHIIKVWKVDFPVLTLFCVFFCFMSLIVFLSTYFQVVQGSGPLSTGIQFFPMIIALVISSISTGILIKKTRYIKPFAMFGAVIGAIGCGLMTLLEVDSNRGQKIGYLILPGASIGILLQTSIMSSQLEAPKIAGSTILTTALFNFARSLGGAIGADLAQAIFNSSVKNKLKQAIANHPSSFSGVSMSEITGALNRPDLLRSLPSETTQAILRAIMGAIRNVFYTATAVSCLTVVFVVCFSNRRVPAAEHVMKRAEDDTEKDKQEANEEANEEANGQEDQQEEDKPQQV</sequence>
<dbReference type="PROSITE" id="PS50850">
    <property type="entry name" value="MFS"/>
    <property type="match status" value="1"/>
</dbReference>
<feature type="compositionally biased region" description="Acidic residues" evidence="6">
    <location>
        <begin position="578"/>
        <end position="593"/>
    </location>
</feature>
<feature type="domain" description="Major facilitator superfamily (MFS) profile" evidence="8">
    <location>
        <begin position="62"/>
        <end position="556"/>
    </location>
</feature>
<gene>
    <name evidence="9" type="ORF">CYFA0S_28e00232g</name>
</gene>
<dbReference type="PANTHER" id="PTHR23501">
    <property type="entry name" value="MAJOR FACILITATOR SUPERFAMILY"/>
    <property type="match status" value="1"/>
</dbReference>
<comment type="similarity">
    <text evidence="2">Belongs to the major facilitator superfamily.</text>
</comment>
<evidence type="ECO:0000256" key="2">
    <source>
        <dbReference type="ARBA" id="ARBA00008335"/>
    </source>
</evidence>
<accession>A0A061BAX5</accession>
<feature type="compositionally biased region" description="Basic and acidic residues" evidence="6">
    <location>
        <begin position="562"/>
        <end position="577"/>
    </location>
</feature>
<dbReference type="Pfam" id="PF07690">
    <property type="entry name" value="MFS_1"/>
    <property type="match status" value="1"/>
</dbReference>
<dbReference type="VEuPathDB" id="FungiDB:BON22_3692"/>
<feature type="transmembrane region" description="Helical" evidence="7">
    <location>
        <begin position="128"/>
        <end position="146"/>
    </location>
</feature>
<keyword evidence="4 7" id="KW-1133">Transmembrane helix</keyword>
<dbReference type="PANTHER" id="PTHR23501:SF198">
    <property type="entry name" value="AZOLE RESISTANCE PROTEIN 1-RELATED"/>
    <property type="match status" value="1"/>
</dbReference>
<organism evidence="9">
    <name type="scientific">Cyberlindnera fabianii</name>
    <name type="common">Yeast</name>
    <name type="synonym">Hansenula fabianii</name>
    <dbReference type="NCBI Taxonomy" id="36022"/>
    <lineage>
        <taxon>Eukaryota</taxon>
        <taxon>Fungi</taxon>
        <taxon>Dikarya</taxon>
        <taxon>Ascomycota</taxon>
        <taxon>Saccharomycotina</taxon>
        <taxon>Saccharomycetes</taxon>
        <taxon>Phaffomycetales</taxon>
        <taxon>Phaffomycetaceae</taxon>
        <taxon>Cyberlindnera</taxon>
    </lineage>
</organism>
<evidence type="ECO:0000259" key="8">
    <source>
        <dbReference type="PROSITE" id="PS50850"/>
    </source>
</evidence>
<feature type="region of interest" description="Disordered" evidence="6">
    <location>
        <begin position="562"/>
        <end position="600"/>
    </location>
</feature>
<feature type="transmembrane region" description="Helical" evidence="7">
    <location>
        <begin position="418"/>
        <end position="435"/>
    </location>
</feature>
<dbReference type="Gene3D" id="1.20.1720.10">
    <property type="entry name" value="Multidrug resistance protein D"/>
    <property type="match status" value="1"/>
</dbReference>
<evidence type="ECO:0000256" key="4">
    <source>
        <dbReference type="ARBA" id="ARBA00022989"/>
    </source>
</evidence>
<feature type="transmembrane region" description="Helical" evidence="7">
    <location>
        <begin position="215"/>
        <end position="236"/>
    </location>
</feature>
<feature type="transmembrane region" description="Helical" evidence="7">
    <location>
        <begin position="325"/>
        <end position="346"/>
    </location>
</feature>
<dbReference type="CDD" id="cd17502">
    <property type="entry name" value="MFS_Azr1_MDR_like"/>
    <property type="match status" value="1"/>
</dbReference>
<dbReference type="InterPro" id="IPR036259">
    <property type="entry name" value="MFS_trans_sf"/>
</dbReference>
<feature type="region of interest" description="Disordered" evidence="6">
    <location>
        <begin position="1"/>
        <end position="33"/>
    </location>
</feature>
<feature type="transmembrane region" description="Helical" evidence="7">
    <location>
        <begin position="59"/>
        <end position="84"/>
    </location>
</feature>
<name>A0A061BAX5_CYBFA</name>
<feature type="transmembrane region" description="Helical" evidence="7">
    <location>
        <begin position="248"/>
        <end position="270"/>
    </location>
</feature>
<keyword evidence="5 7" id="KW-0472">Membrane</keyword>
<dbReference type="SUPFAM" id="SSF103473">
    <property type="entry name" value="MFS general substrate transporter"/>
    <property type="match status" value="1"/>
</dbReference>
<keyword evidence="3 7" id="KW-0812">Transmembrane</keyword>
<dbReference type="EMBL" id="LK052913">
    <property type="protein sequence ID" value="CDR47075.1"/>
    <property type="molecule type" value="Genomic_DNA"/>
</dbReference>
<feature type="transmembrane region" description="Helical" evidence="7">
    <location>
        <begin position="282"/>
        <end position="304"/>
    </location>
</feature>
<feature type="transmembrane region" description="Helical" evidence="7">
    <location>
        <begin position="388"/>
        <end position="406"/>
    </location>
</feature>
<dbReference type="InterPro" id="IPR011701">
    <property type="entry name" value="MFS"/>
</dbReference>